<keyword evidence="2" id="KW-0472">Membrane</keyword>
<reference evidence="4" key="1">
    <citation type="submission" date="2023-07" db="EMBL/GenBank/DDBJ databases">
        <title>Marinobacter sp. chi1 genome sequencing and assembly.</title>
        <authorList>
            <person name="Park S."/>
        </authorList>
    </citation>
    <scope>NUCLEOTIDE SEQUENCE</scope>
    <source>
        <strain evidence="4">Chi1</strain>
    </source>
</reference>
<dbReference type="GO" id="GO:0032259">
    <property type="term" value="P:methylation"/>
    <property type="evidence" value="ECO:0007669"/>
    <property type="project" value="UniProtKB-KW"/>
</dbReference>
<keyword evidence="4" id="KW-0489">Methyltransferase</keyword>
<proteinExistence type="predicted"/>
<evidence type="ECO:0000313" key="4">
    <source>
        <dbReference type="EMBL" id="MDO3720935.1"/>
    </source>
</evidence>
<accession>A0ABT8VY68</accession>
<dbReference type="CDD" id="cd02440">
    <property type="entry name" value="AdoMet_MTases"/>
    <property type="match status" value="1"/>
</dbReference>
<evidence type="ECO:0000313" key="5">
    <source>
        <dbReference type="Proteomes" id="UP001168640"/>
    </source>
</evidence>
<keyword evidence="2" id="KW-1133">Transmembrane helix</keyword>
<dbReference type="PANTHER" id="PTHR43861">
    <property type="entry name" value="TRANS-ACONITATE 2-METHYLTRANSFERASE-RELATED"/>
    <property type="match status" value="1"/>
</dbReference>
<dbReference type="Proteomes" id="UP001168640">
    <property type="component" value="Unassembled WGS sequence"/>
</dbReference>
<keyword evidence="2" id="KW-0812">Transmembrane</keyword>
<dbReference type="EC" id="2.1.-.-" evidence="4"/>
<evidence type="ECO:0000259" key="3">
    <source>
        <dbReference type="Pfam" id="PF13649"/>
    </source>
</evidence>
<organism evidence="4 5">
    <name type="scientific">Marinobacter suaedae</name>
    <dbReference type="NCBI Taxonomy" id="3057675"/>
    <lineage>
        <taxon>Bacteria</taxon>
        <taxon>Pseudomonadati</taxon>
        <taxon>Pseudomonadota</taxon>
        <taxon>Gammaproteobacteria</taxon>
        <taxon>Pseudomonadales</taxon>
        <taxon>Marinobacteraceae</taxon>
        <taxon>Marinobacter</taxon>
    </lineage>
</organism>
<gene>
    <name evidence="4" type="ORF">QVZ43_04325</name>
</gene>
<dbReference type="SUPFAM" id="SSF53335">
    <property type="entry name" value="S-adenosyl-L-methionine-dependent methyltransferases"/>
    <property type="match status" value="1"/>
</dbReference>
<dbReference type="GO" id="GO:0008168">
    <property type="term" value="F:methyltransferase activity"/>
    <property type="evidence" value="ECO:0007669"/>
    <property type="project" value="UniProtKB-KW"/>
</dbReference>
<evidence type="ECO:0000256" key="2">
    <source>
        <dbReference type="SAM" id="Phobius"/>
    </source>
</evidence>
<keyword evidence="5" id="KW-1185">Reference proteome</keyword>
<dbReference type="Gene3D" id="3.40.50.150">
    <property type="entry name" value="Vaccinia Virus protein VP39"/>
    <property type="match status" value="1"/>
</dbReference>
<feature type="transmembrane region" description="Helical" evidence="2">
    <location>
        <begin position="161"/>
        <end position="182"/>
    </location>
</feature>
<feature type="domain" description="Methyltransferase" evidence="3">
    <location>
        <begin position="44"/>
        <end position="139"/>
    </location>
</feature>
<dbReference type="EMBL" id="JAUMIS010000001">
    <property type="protein sequence ID" value="MDO3720935.1"/>
    <property type="molecule type" value="Genomic_DNA"/>
</dbReference>
<name>A0ABT8VY68_9GAMM</name>
<dbReference type="Pfam" id="PF13649">
    <property type="entry name" value="Methyltransf_25"/>
    <property type="match status" value="1"/>
</dbReference>
<dbReference type="InterPro" id="IPR029063">
    <property type="entry name" value="SAM-dependent_MTases_sf"/>
</dbReference>
<dbReference type="RefSeq" id="WP_302909006.1">
    <property type="nucleotide sequence ID" value="NZ_JAUMIS010000001.1"/>
</dbReference>
<sequence>MAKDKYWLMGPVYDALSWVFAGNSIYKCKCSMLDAPWLKPGDKVLFAGVGHGKEAIYAAERGARVTVVDLSEAMLNKFRKAVEKTGKNLDIRIIHADIFKVEEFGEYDMVTGNFFFNLFPREMIPEVLEHLKKLARKDGYIVISDFAYPQGNPLAKLFKNAYWYTAILIFWATTGAAIHPVYDYQHYMEQAGLKMRDLKHTPFLGIDAYTSMLGQRLT</sequence>
<dbReference type="InterPro" id="IPR041698">
    <property type="entry name" value="Methyltransf_25"/>
</dbReference>
<keyword evidence="1 4" id="KW-0808">Transferase</keyword>
<comment type="caution">
    <text evidence="4">The sequence shown here is derived from an EMBL/GenBank/DDBJ whole genome shotgun (WGS) entry which is preliminary data.</text>
</comment>
<evidence type="ECO:0000256" key="1">
    <source>
        <dbReference type="ARBA" id="ARBA00022679"/>
    </source>
</evidence>
<protein>
    <submittedName>
        <fullName evidence="4">Class I SAM-dependent methyltransferase</fullName>
        <ecNumber evidence="4">2.1.-.-</ecNumber>
    </submittedName>
</protein>